<organism evidence="1 2">
    <name type="scientific">Trypanosoma vivax (strain Y486)</name>
    <dbReference type="NCBI Taxonomy" id="1055687"/>
    <lineage>
        <taxon>Eukaryota</taxon>
        <taxon>Discoba</taxon>
        <taxon>Euglenozoa</taxon>
        <taxon>Kinetoplastea</taxon>
        <taxon>Metakinetoplastina</taxon>
        <taxon>Trypanosomatida</taxon>
        <taxon>Trypanosomatidae</taxon>
        <taxon>Trypanosoma</taxon>
        <taxon>Duttonella</taxon>
    </lineage>
</organism>
<keyword evidence="2" id="KW-1185">Reference proteome</keyword>
<protein>
    <recommendedName>
        <fullName evidence="3">Leucine-rich repeat protein (LRRP)</fullName>
    </recommendedName>
</protein>
<dbReference type="VEuPathDB" id="TriTrypDB:TvY486_0009890"/>
<dbReference type="InterPro" id="IPR032675">
    <property type="entry name" value="LRR_dom_sf"/>
</dbReference>
<proteinExistence type="predicted"/>
<reference evidence="1 2" key="1">
    <citation type="journal article" date="2012" name="Proc. Natl. Acad. Sci. U.S.A.">
        <title>Antigenic diversity is generated by distinct evolutionary mechanisms in African trypanosome species.</title>
        <authorList>
            <person name="Jackson A.P."/>
            <person name="Berry A."/>
            <person name="Aslett M."/>
            <person name="Allison H.C."/>
            <person name="Burton P."/>
            <person name="Vavrova-Anderson J."/>
            <person name="Brown R."/>
            <person name="Browne H."/>
            <person name="Corton N."/>
            <person name="Hauser H."/>
            <person name="Gamble J."/>
            <person name="Gilderthorp R."/>
            <person name="Marcello L."/>
            <person name="McQuillan J."/>
            <person name="Otto T.D."/>
            <person name="Quail M.A."/>
            <person name="Sanders M.J."/>
            <person name="van Tonder A."/>
            <person name="Ginger M.L."/>
            <person name="Field M.C."/>
            <person name="Barry J.D."/>
            <person name="Hertz-Fowler C."/>
            <person name="Berriman M."/>
        </authorList>
    </citation>
    <scope>NUCLEOTIDE SEQUENCE</scope>
    <source>
        <strain evidence="1 2">Y486</strain>
    </source>
</reference>
<accession>F9WLC4</accession>
<evidence type="ECO:0008006" key="3">
    <source>
        <dbReference type="Google" id="ProtNLM"/>
    </source>
</evidence>
<evidence type="ECO:0000313" key="1">
    <source>
        <dbReference type="EMBL" id="CCD18313.1"/>
    </source>
</evidence>
<dbReference type="AlphaFoldDB" id="F9WLC4"/>
<dbReference type="Gene3D" id="3.80.10.10">
    <property type="entry name" value="Ribonuclease Inhibitor"/>
    <property type="match status" value="2"/>
</dbReference>
<sequence>MSDSCNCEACVGTLLQLPRIRALHNPEICTCTHDVPVEACWTQLRTLPVQRCASPPIVELLNKMGEHAEASTSLCSTETRDVASLAGLPHLRTRNICFKSMQDSVLCLLDKCAFLDMLDLSAPIYLTDISPLAGVLTLEELNMHNCSHVGRGAGDLGEMPRLRVLNLNTLVSDYCLVVLGESLSFVKLYLSSCRHVSDITPVLGTATLCELNVLCRKNSRSTKHNFPCLPNLRSLSIGCVDSSKYERHILKHPQGLTSLKLRRDDSRAVKSSFTERMQTLVELERDANKMYVNLDRLFELPHLRVLSLRCPGPSANVKFLPKFASMVKLSLTPHRKPTDLRPLANVESMEELHFNCFKLPRKGVIGSPPLLRHL</sequence>
<evidence type="ECO:0000313" key="2">
    <source>
        <dbReference type="Proteomes" id="UP000009027"/>
    </source>
</evidence>
<dbReference type="Proteomes" id="UP000009027">
    <property type="component" value="Unassembled WGS sequence"/>
</dbReference>
<dbReference type="EMBL" id="CAEX01000865">
    <property type="protein sequence ID" value="CCD18313.1"/>
    <property type="molecule type" value="Genomic_DNA"/>
</dbReference>
<dbReference type="SUPFAM" id="SSF52058">
    <property type="entry name" value="L domain-like"/>
    <property type="match status" value="1"/>
</dbReference>
<name>F9WLC4_TRYVY</name>
<gene>
    <name evidence="1" type="ORF">TvY486_0009890</name>
</gene>